<dbReference type="Proteomes" id="UP000624404">
    <property type="component" value="Unassembled WGS sequence"/>
</dbReference>
<accession>A0A8H2VU84</accession>
<organism evidence="1 2">
    <name type="scientific">Sclerotinia trifoliorum</name>
    <dbReference type="NCBI Taxonomy" id="28548"/>
    <lineage>
        <taxon>Eukaryota</taxon>
        <taxon>Fungi</taxon>
        <taxon>Dikarya</taxon>
        <taxon>Ascomycota</taxon>
        <taxon>Pezizomycotina</taxon>
        <taxon>Leotiomycetes</taxon>
        <taxon>Helotiales</taxon>
        <taxon>Sclerotiniaceae</taxon>
        <taxon>Sclerotinia</taxon>
    </lineage>
</organism>
<evidence type="ECO:0000313" key="2">
    <source>
        <dbReference type="Proteomes" id="UP000624404"/>
    </source>
</evidence>
<sequence>MWQASYPDVQMLLTSDQIDTFIIAIGTSDISASPLTLFYRPDGETPWTSDAARPPLSNTRILRFQMRSSQTRVTFPPMLLQPPMPYTTLGRVWQLKEEEMRRESGRWLFRYWLQHMARDSMSGCVPKALL</sequence>
<evidence type="ECO:0000313" key="1">
    <source>
        <dbReference type="EMBL" id="CAD6444942.1"/>
    </source>
</evidence>
<protein>
    <submittedName>
        <fullName evidence="1">18c46693-5295-4a5d-b2a6-927f8133cc9e</fullName>
    </submittedName>
</protein>
<proteinExistence type="predicted"/>
<comment type="caution">
    <text evidence="1">The sequence shown here is derived from an EMBL/GenBank/DDBJ whole genome shotgun (WGS) entry which is preliminary data.</text>
</comment>
<dbReference type="OrthoDB" id="3563711at2759"/>
<dbReference type="AlphaFoldDB" id="A0A8H2VU84"/>
<gene>
    <name evidence="1" type="ORF">SCLTRI_LOCUS4737</name>
</gene>
<reference evidence="1" key="1">
    <citation type="submission" date="2020-10" db="EMBL/GenBank/DDBJ databases">
        <authorList>
            <person name="Kusch S."/>
        </authorList>
    </citation>
    <scope>NUCLEOTIDE SEQUENCE</scope>
    <source>
        <strain evidence="1">SwB9</strain>
    </source>
</reference>
<dbReference type="EMBL" id="CAJHIA010000013">
    <property type="protein sequence ID" value="CAD6444942.1"/>
    <property type="molecule type" value="Genomic_DNA"/>
</dbReference>
<keyword evidence="2" id="KW-1185">Reference proteome</keyword>
<name>A0A8H2VU84_9HELO</name>